<organism evidence="2">
    <name type="scientific">Rhizophora mucronata</name>
    <name type="common">Asiatic mangrove</name>
    <dbReference type="NCBI Taxonomy" id="61149"/>
    <lineage>
        <taxon>Eukaryota</taxon>
        <taxon>Viridiplantae</taxon>
        <taxon>Streptophyta</taxon>
        <taxon>Embryophyta</taxon>
        <taxon>Tracheophyta</taxon>
        <taxon>Spermatophyta</taxon>
        <taxon>Magnoliopsida</taxon>
        <taxon>eudicotyledons</taxon>
        <taxon>Gunneridae</taxon>
        <taxon>Pentapetalae</taxon>
        <taxon>rosids</taxon>
        <taxon>fabids</taxon>
        <taxon>Malpighiales</taxon>
        <taxon>Rhizophoraceae</taxon>
        <taxon>Rhizophora</taxon>
    </lineage>
</organism>
<evidence type="ECO:0000256" key="1">
    <source>
        <dbReference type="SAM" id="Coils"/>
    </source>
</evidence>
<protein>
    <submittedName>
        <fullName evidence="2">Uncharacterized protein MANES_14G005700</fullName>
    </submittedName>
</protein>
<proteinExistence type="predicted"/>
<feature type="coiled-coil region" evidence="1">
    <location>
        <begin position="11"/>
        <end position="55"/>
    </location>
</feature>
<accession>A0A2P2LMA3</accession>
<dbReference type="EMBL" id="GGEC01038622">
    <property type="protein sequence ID" value="MBX19106.1"/>
    <property type="molecule type" value="Transcribed_RNA"/>
</dbReference>
<name>A0A2P2LMA3_RHIMU</name>
<reference evidence="2" key="1">
    <citation type="submission" date="2018-02" db="EMBL/GenBank/DDBJ databases">
        <title>Rhizophora mucronata_Transcriptome.</title>
        <authorList>
            <person name="Meera S.P."/>
            <person name="Sreeshan A."/>
            <person name="Augustine A."/>
        </authorList>
    </citation>
    <scope>NUCLEOTIDE SEQUENCE</scope>
    <source>
        <tissue evidence="2">Leaf</tissue>
    </source>
</reference>
<keyword evidence="1" id="KW-0175">Coiled coil</keyword>
<evidence type="ECO:0000313" key="2">
    <source>
        <dbReference type="EMBL" id="MBX19106.1"/>
    </source>
</evidence>
<dbReference type="AlphaFoldDB" id="A0A2P2LMA3"/>
<sequence length="76" mass="9646">MRRKIKRRIMMKRMSNNRNKYLKNLSLMQKEVWWMRNFSSLHNKHRDAKERLEEQRMLYFQRIEGDMLNQCSQKVQ</sequence>